<dbReference type="InterPro" id="IPR029439">
    <property type="entry name" value="Wzt_C"/>
</dbReference>
<gene>
    <name evidence="2" type="ORF">SE17_31105</name>
</gene>
<organism evidence="2 3">
    <name type="scientific">Kouleothrix aurantiaca</name>
    <dbReference type="NCBI Taxonomy" id="186479"/>
    <lineage>
        <taxon>Bacteria</taxon>
        <taxon>Bacillati</taxon>
        <taxon>Chloroflexota</taxon>
        <taxon>Chloroflexia</taxon>
        <taxon>Chloroflexales</taxon>
        <taxon>Roseiflexineae</taxon>
        <taxon>Roseiflexaceae</taxon>
        <taxon>Kouleothrix</taxon>
    </lineage>
</organism>
<dbReference type="CDD" id="cd10147">
    <property type="entry name" value="Wzt_C-like"/>
    <property type="match status" value="1"/>
</dbReference>
<sequence length="306" mass="34710">GSLLGCSRREMRAKLPEIIEFSEIGNFIDMEVKHYSSGMYTRLAFAVATAVDPEILITDEVLAVGDESFQRKCMDRIYRFRQLGKTIIFVSHALDTVRALCDQAVWLDHGTPRAAGNAGEVIDAYLADVNRREQEKALGQSSAAEEGVGNRHGTREVGITRVELLDSAGQERLIFQTHAPLTVRIHYHARQRIARPVFGMAIHHENGVWVYGPNTHFDNVDIPEVHGEGYVDFIIPQLPLLAGRYLISAAVHDQSELHAYDVHDRRFRMIVQSDDVRDRYGMFSIPHRWEWSPAAERRQLALTPKQ</sequence>
<dbReference type="Pfam" id="PF14524">
    <property type="entry name" value="Wzt_C"/>
    <property type="match status" value="1"/>
</dbReference>
<dbReference type="Proteomes" id="UP000050509">
    <property type="component" value="Unassembled WGS sequence"/>
</dbReference>
<proteinExistence type="predicted"/>
<comment type="caution">
    <text evidence="2">The sequence shown here is derived from an EMBL/GenBank/DDBJ whole genome shotgun (WGS) entry which is preliminary data.</text>
</comment>
<dbReference type="PANTHER" id="PTHR46743:SF2">
    <property type="entry name" value="TEICHOIC ACIDS EXPORT ATP-BINDING PROTEIN TAGH"/>
    <property type="match status" value="1"/>
</dbReference>
<dbReference type="PANTHER" id="PTHR46743">
    <property type="entry name" value="TEICHOIC ACIDS EXPORT ATP-BINDING PROTEIN TAGH"/>
    <property type="match status" value="1"/>
</dbReference>
<dbReference type="Gene3D" id="3.40.50.300">
    <property type="entry name" value="P-loop containing nucleotide triphosphate hydrolases"/>
    <property type="match status" value="1"/>
</dbReference>
<dbReference type="AlphaFoldDB" id="A0A0P9DIK2"/>
<accession>A0A0P9DIK2</accession>
<feature type="non-terminal residue" evidence="2">
    <location>
        <position position="1"/>
    </location>
</feature>
<evidence type="ECO:0000313" key="3">
    <source>
        <dbReference type="Proteomes" id="UP000050509"/>
    </source>
</evidence>
<dbReference type="SUPFAM" id="SSF52540">
    <property type="entry name" value="P-loop containing nucleoside triphosphate hydrolases"/>
    <property type="match status" value="1"/>
</dbReference>
<evidence type="ECO:0000259" key="1">
    <source>
        <dbReference type="Pfam" id="PF14524"/>
    </source>
</evidence>
<evidence type="ECO:0000313" key="2">
    <source>
        <dbReference type="EMBL" id="KPV49703.1"/>
    </source>
</evidence>
<name>A0A0P9DIK2_9CHLR</name>
<dbReference type="EMBL" id="LJCR01001803">
    <property type="protein sequence ID" value="KPV49703.1"/>
    <property type="molecule type" value="Genomic_DNA"/>
</dbReference>
<protein>
    <submittedName>
        <fullName evidence="2">ABC transporter</fullName>
    </submittedName>
</protein>
<dbReference type="InterPro" id="IPR027417">
    <property type="entry name" value="P-loop_NTPase"/>
</dbReference>
<feature type="domain" description="Wzt C-terminal" evidence="1">
    <location>
        <begin position="150"/>
        <end position="284"/>
    </location>
</feature>
<dbReference type="Gene3D" id="2.70.50.60">
    <property type="entry name" value="abc- transporter (atp binding component) like domain"/>
    <property type="match status" value="1"/>
</dbReference>
<dbReference type="InterPro" id="IPR050683">
    <property type="entry name" value="Bact_Polysacc_Export_ATP-bd"/>
</dbReference>
<keyword evidence="3" id="KW-1185">Reference proteome</keyword>
<dbReference type="PATRIC" id="fig|186479.3.peg.3051"/>
<reference evidence="2 3" key="1">
    <citation type="submission" date="2015-09" db="EMBL/GenBank/DDBJ databases">
        <title>Draft genome sequence of Kouleothrix aurantiaca JCM 19913.</title>
        <authorList>
            <person name="Hemp J."/>
        </authorList>
    </citation>
    <scope>NUCLEOTIDE SEQUENCE [LARGE SCALE GENOMIC DNA]</scope>
    <source>
        <strain evidence="2 3">COM-B</strain>
    </source>
</reference>